<dbReference type="Proteomes" id="UP000599109">
    <property type="component" value="Unassembled WGS sequence"/>
</dbReference>
<dbReference type="Pfam" id="PF05235">
    <property type="entry name" value="CHAD"/>
    <property type="match status" value="1"/>
</dbReference>
<dbReference type="SMART" id="SM01118">
    <property type="entry name" value="CYTH"/>
    <property type="match status" value="1"/>
</dbReference>
<comment type="caution">
    <text evidence="4">The sequence shown here is derived from an EMBL/GenBank/DDBJ whole genome shotgun (WGS) entry which is preliminary data.</text>
</comment>
<protein>
    <submittedName>
        <fullName evidence="4">CYTH and CHAD domain-containing protein</fullName>
    </submittedName>
</protein>
<keyword evidence="5" id="KW-1185">Reference proteome</keyword>
<evidence type="ECO:0000256" key="1">
    <source>
        <dbReference type="SAM" id="MobiDB-lite"/>
    </source>
</evidence>
<dbReference type="AlphaFoldDB" id="A0A937CT47"/>
<dbReference type="InterPro" id="IPR033469">
    <property type="entry name" value="CYTH-like_dom_sf"/>
</dbReference>
<sequence>MPEFELKFQVPSGRVDAVAAAVRRGAVEEQRLQARYFDTGEQALAAKRIALRLRKEGRRWVQTAKAPGAHAFERLEHEVPLPTGAAPQLDLARHAGEPVGDCLREALGDDPAVLECYLETDITRLSRTVTAGGSSVEIALDRGELRAHGRVQRVQEIEFELKEGSAAALVELAGRWCEKHGLWLDPLSKSDAGRRLAQGETQPPAVRPEPPKLQQRTGTGFAGALLRAGLQQALGNAREFGAGAGSDEHVHQLRVGLRRVRTVLRELDALGDLASVQEQVGPALDALFQVLGQHRDRATLVPALEREVLAAGGPPLAWRPALPDLGAAVRAAPVQAAWLQLLAAAHRLEQAPQEGAPPLATTRRLVRKRLRKLHARVLQEGVRFETLDEPARHSVRKRLKRLRYLAELSQALFPDRAVDSFVGELKALQDALGLYQDEVVGGELMREHAAEEPAAWFAVGWLAGREPLLAKQCARACRRLKKVDVFWD</sequence>
<dbReference type="GO" id="GO:0050355">
    <property type="term" value="F:inorganic triphosphate phosphatase activity"/>
    <property type="evidence" value="ECO:0007669"/>
    <property type="project" value="InterPro"/>
</dbReference>
<dbReference type="InterPro" id="IPR039013">
    <property type="entry name" value="YgiF"/>
</dbReference>
<dbReference type="InterPro" id="IPR038186">
    <property type="entry name" value="CHAD_dom_sf"/>
</dbReference>
<evidence type="ECO:0000259" key="3">
    <source>
        <dbReference type="PROSITE" id="PS51708"/>
    </source>
</evidence>
<dbReference type="CDD" id="cd07756">
    <property type="entry name" value="CYTH-like_Pase_CHAD"/>
    <property type="match status" value="1"/>
</dbReference>
<dbReference type="PROSITE" id="PS51708">
    <property type="entry name" value="CHAD"/>
    <property type="match status" value="1"/>
</dbReference>
<accession>A0A937CT47</accession>
<gene>
    <name evidence="4" type="ORF">JJ685_13480</name>
</gene>
<dbReference type="PANTHER" id="PTHR39569">
    <property type="entry name" value="INORGANIC TRIPHOSPHATASE"/>
    <property type="match status" value="1"/>
</dbReference>
<dbReference type="Gene3D" id="2.40.320.10">
    <property type="entry name" value="Hypothetical Protein Pfu-838710-001"/>
    <property type="match status" value="1"/>
</dbReference>
<dbReference type="SUPFAM" id="SSF55154">
    <property type="entry name" value="CYTH-like phosphatases"/>
    <property type="match status" value="1"/>
</dbReference>
<dbReference type="EMBL" id="JAEQNE010000003">
    <property type="protein sequence ID" value="MBL0392145.1"/>
    <property type="molecule type" value="Genomic_DNA"/>
</dbReference>
<dbReference type="PROSITE" id="PS51707">
    <property type="entry name" value="CYTH"/>
    <property type="match status" value="1"/>
</dbReference>
<feature type="region of interest" description="Disordered" evidence="1">
    <location>
        <begin position="194"/>
        <end position="214"/>
    </location>
</feature>
<evidence type="ECO:0000313" key="4">
    <source>
        <dbReference type="EMBL" id="MBL0392145.1"/>
    </source>
</evidence>
<feature type="domain" description="CYTH" evidence="2">
    <location>
        <begin position="1"/>
        <end position="202"/>
    </location>
</feature>
<dbReference type="Gene3D" id="1.40.20.10">
    <property type="entry name" value="CHAD domain"/>
    <property type="match status" value="1"/>
</dbReference>
<organism evidence="4 5">
    <name type="scientific">Ramlibacter monticola</name>
    <dbReference type="NCBI Taxonomy" id="1926872"/>
    <lineage>
        <taxon>Bacteria</taxon>
        <taxon>Pseudomonadati</taxon>
        <taxon>Pseudomonadota</taxon>
        <taxon>Betaproteobacteria</taxon>
        <taxon>Burkholderiales</taxon>
        <taxon>Comamonadaceae</taxon>
        <taxon>Ramlibacter</taxon>
    </lineage>
</organism>
<dbReference type="RefSeq" id="WP_201674791.1">
    <property type="nucleotide sequence ID" value="NZ_JAEQNE010000003.1"/>
</dbReference>
<name>A0A937CT47_9BURK</name>
<feature type="domain" description="CHAD" evidence="3">
    <location>
        <begin position="215"/>
        <end position="488"/>
    </location>
</feature>
<evidence type="ECO:0000313" key="5">
    <source>
        <dbReference type="Proteomes" id="UP000599109"/>
    </source>
</evidence>
<evidence type="ECO:0000259" key="2">
    <source>
        <dbReference type="PROSITE" id="PS51707"/>
    </source>
</evidence>
<dbReference type="SMART" id="SM00880">
    <property type="entry name" value="CHAD"/>
    <property type="match status" value="1"/>
</dbReference>
<proteinExistence type="predicted"/>
<reference evidence="4 5" key="1">
    <citation type="journal article" date="2017" name="Int. J. Syst. Evol. Microbiol.">
        <title>Ramlibacter monticola sp. nov., isolated from forest soil.</title>
        <authorList>
            <person name="Chaudhary D.K."/>
            <person name="Kim J."/>
        </authorList>
    </citation>
    <scope>NUCLEOTIDE SEQUENCE [LARGE SCALE GENOMIC DNA]</scope>
    <source>
        <strain evidence="4 5">KACC 19175</strain>
    </source>
</reference>
<dbReference type="PANTHER" id="PTHR39569:SF1">
    <property type="entry name" value="INORGANIC TRIPHOSPHATASE"/>
    <property type="match status" value="1"/>
</dbReference>
<dbReference type="GO" id="GO:0046872">
    <property type="term" value="F:metal ion binding"/>
    <property type="evidence" value="ECO:0007669"/>
    <property type="project" value="TreeGrafter"/>
</dbReference>
<dbReference type="Pfam" id="PF01928">
    <property type="entry name" value="CYTH"/>
    <property type="match status" value="1"/>
</dbReference>
<dbReference type="InterPro" id="IPR023577">
    <property type="entry name" value="CYTH_domain"/>
</dbReference>
<dbReference type="InterPro" id="IPR007899">
    <property type="entry name" value="CHAD_dom"/>
</dbReference>